<dbReference type="AlphaFoldDB" id="A0A849B4K7"/>
<reference evidence="1 2" key="1">
    <citation type="submission" date="2020-05" db="EMBL/GenBank/DDBJ databases">
        <title>MicrobeNet Type strains.</title>
        <authorList>
            <person name="Nicholson A.C."/>
        </authorList>
    </citation>
    <scope>NUCLEOTIDE SEQUENCE [LARGE SCALE GENOMIC DNA]</scope>
    <source>
        <strain evidence="1 2">ATCC 700815</strain>
    </source>
</reference>
<dbReference type="Pfam" id="PF08843">
    <property type="entry name" value="AbiEii"/>
    <property type="match status" value="1"/>
</dbReference>
<keyword evidence="1" id="KW-0808">Transferase</keyword>
<protein>
    <submittedName>
        <fullName evidence="1">Nucleotidyl transferase AbiEii/AbiGii toxin family protein</fullName>
    </submittedName>
</protein>
<proteinExistence type="predicted"/>
<dbReference type="Proteomes" id="UP000542973">
    <property type="component" value="Unassembled WGS sequence"/>
</dbReference>
<evidence type="ECO:0000313" key="1">
    <source>
        <dbReference type="EMBL" id="NNH10471.1"/>
    </source>
</evidence>
<dbReference type="Gene3D" id="3.10.450.620">
    <property type="entry name" value="JHP933, nucleotidyltransferase-like core domain"/>
    <property type="match status" value="1"/>
</dbReference>
<comment type="caution">
    <text evidence="1">The sequence shown here is derived from an EMBL/GenBank/DDBJ whole genome shotgun (WGS) entry which is preliminary data.</text>
</comment>
<sequence>MTEFFSLSRAEQRDALEVVATRSGRPPHLLEKDLWVVWSLRHLFAGPHADHLVFKGGTSLSKAYGAIRRFSEDIDLTYDIRAIAGDLIRDTGEPLPPNRSQEKRWTKAIRTRLSAWVMTEMLPSIQDELGRQRLPAAASVDGDKVFIAYEPLSGGTGYVSPVVMLEFGARCTGEPSHLRPIHCDAAAHLREIAFPNTTARVMRAERTFWEKATAIHVYCAQGEFRGSARFARHWHDLVRLDDVGLADAALADRGLAHAVAKHKGIFFAEKFPGGEPIDYGVAVSGGLRLVPDDKALSALASDYQHMIDDGLLLDDGEPFEILLERCATIERRANDLARGTEPLPKNTF</sequence>
<dbReference type="RefSeq" id="WP_151022938.1">
    <property type="nucleotide sequence ID" value="NZ_BAAAEB010000029.1"/>
</dbReference>
<dbReference type="GO" id="GO:0016740">
    <property type="term" value="F:transferase activity"/>
    <property type="evidence" value="ECO:0007669"/>
    <property type="project" value="UniProtKB-KW"/>
</dbReference>
<accession>A0A849B4K7</accession>
<gene>
    <name evidence="1" type="ORF">HLB16_06185</name>
</gene>
<organism evidence="1 2">
    <name type="scientific">Cupriavidus gilardii</name>
    <dbReference type="NCBI Taxonomy" id="82541"/>
    <lineage>
        <taxon>Bacteria</taxon>
        <taxon>Pseudomonadati</taxon>
        <taxon>Pseudomonadota</taxon>
        <taxon>Betaproteobacteria</taxon>
        <taxon>Burkholderiales</taxon>
        <taxon>Burkholderiaceae</taxon>
        <taxon>Cupriavidus</taxon>
    </lineage>
</organism>
<dbReference type="EMBL" id="JABEMD010000007">
    <property type="protein sequence ID" value="NNH10471.1"/>
    <property type="molecule type" value="Genomic_DNA"/>
</dbReference>
<evidence type="ECO:0000313" key="2">
    <source>
        <dbReference type="Proteomes" id="UP000542973"/>
    </source>
</evidence>
<dbReference type="InterPro" id="IPR014942">
    <property type="entry name" value="AbiEii"/>
</dbReference>
<name>A0A849B4K7_9BURK</name>